<protein>
    <recommendedName>
        <fullName evidence="3">Alcohol acetyltransferase</fullName>
    </recommendedName>
</protein>
<dbReference type="GO" id="GO:0008080">
    <property type="term" value="F:N-acetyltransferase activity"/>
    <property type="evidence" value="ECO:0007669"/>
    <property type="project" value="TreeGrafter"/>
</dbReference>
<comment type="caution">
    <text evidence="1">The sequence shown here is derived from an EMBL/GenBank/DDBJ whole genome shotgun (WGS) entry which is preliminary data.</text>
</comment>
<dbReference type="OrthoDB" id="2150604at2759"/>
<dbReference type="InterPro" id="IPR010828">
    <property type="entry name" value="Atf2/Sli1-like"/>
</dbReference>
<evidence type="ECO:0000313" key="1">
    <source>
        <dbReference type="EMBL" id="KAJ4394283.1"/>
    </source>
</evidence>
<dbReference type="InterPro" id="IPR023213">
    <property type="entry name" value="CAT-like_dom_sf"/>
</dbReference>
<dbReference type="Gene3D" id="3.30.559.30">
    <property type="entry name" value="Nonribosomal peptide synthetase, condensation domain"/>
    <property type="match status" value="1"/>
</dbReference>
<reference evidence="1" key="1">
    <citation type="submission" date="2022-10" db="EMBL/GenBank/DDBJ databases">
        <title>Tapping the CABI collections for fungal endophytes: first genome assemblies for Collariella, Neodidymelliopsis, Ascochyta clinopodiicola, Didymella pomorum, Didymosphaeria variabile, Neocosmospora piperis and Neocucurbitaria cava.</title>
        <authorList>
            <person name="Hill R."/>
        </authorList>
    </citation>
    <scope>NUCLEOTIDE SEQUENCE</scope>
    <source>
        <strain evidence="1">IMI 355082</strain>
    </source>
</reference>
<proteinExistence type="predicted"/>
<dbReference type="AlphaFoldDB" id="A0A9W8YYP4"/>
<evidence type="ECO:0008006" key="3">
    <source>
        <dbReference type="Google" id="ProtNLM"/>
    </source>
</evidence>
<dbReference type="Proteomes" id="UP001140453">
    <property type="component" value="Unassembled WGS sequence"/>
</dbReference>
<dbReference type="InterPro" id="IPR052058">
    <property type="entry name" value="Alcohol_O-acetyltransferase"/>
</dbReference>
<dbReference type="Pfam" id="PF07247">
    <property type="entry name" value="AATase"/>
    <property type="match status" value="1"/>
</dbReference>
<dbReference type="EMBL" id="JAPEVB010000002">
    <property type="protein sequence ID" value="KAJ4394283.1"/>
    <property type="molecule type" value="Genomic_DNA"/>
</dbReference>
<name>A0A9W8YYP4_9PEZI</name>
<evidence type="ECO:0000313" key="2">
    <source>
        <dbReference type="Proteomes" id="UP001140453"/>
    </source>
</evidence>
<organism evidence="1 2">
    <name type="scientific">Gnomoniopsis smithogilvyi</name>
    <dbReference type="NCBI Taxonomy" id="1191159"/>
    <lineage>
        <taxon>Eukaryota</taxon>
        <taxon>Fungi</taxon>
        <taxon>Dikarya</taxon>
        <taxon>Ascomycota</taxon>
        <taxon>Pezizomycotina</taxon>
        <taxon>Sordariomycetes</taxon>
        <taxon>Sordariomycetidae</taxon>
        <taxon>Diaporthales</taxon>
        <taxon>Gnomoniaceae</taxon>
        <taxon>Gnomoniopsis</taxon>
    </lineage>
</organism>
<keyword evidence="2" id="KW-1185">Reference proteome</keyword>
<sequence>MINETVVRQCGLIEHFSTSRHALGFNRGIANACQYVVVRNKLEGRSVQTVMEEAVARLVIRLGGLRVGITGEGTNQACFVQVASMNVQDFISWKTTATKSSDEYDELLLHVIKTRLEQLWPDVAHRPPWQLLVVQNELTASETIVLDIVFAVHHALSDGKSTAVFHSELLRELNSPPCAVPELKDHVLRFSSPPVLAPSQEDLVQPKISWPFFLRVLWSEFGPSWAKPTPPPEPWTGKPITPEPHRLHLHAMTIGPNVAKRLIATCRTHGTTLSGILHILVLASFARHVPEGEASSFSGETPISLLPWAKLPHGLDMDLSRVLTDLNTGTKRVWEAATVANIRSKLDEGDENTEEELIWPLAATWRNEIKTKVANLPNDDVVGMMQYITDFNKRWLNKLGKARDATWELSNIGTIQGRTLDGEELWSIQRSLFTQSLLVAGAAVSLNVAGVDGGPIGVVFSWQETIVEETIVSGVARDLQAWLDNFSRVGEFGIFNKTQ</sequence>
<dbReference type="SUPFAM" id="SSF52777">
    <property type="entry name" value="CoA-dependent acyltransferases"/>
    <property type="match status" value="1"/>
</dbReference>
<dbReference type="PANTHER" id="PTHR28037:SF1">
    <property type="entry name" value="ALCOHOL O-ACETYLTRANSFERASE 1-RELATED"/>
    <property type="match status" value="1"/>
</dbReference>
<dbReference type="Gene3D" id="3.30.559.10">
    <property type="entry name" value="Chloramphenicol acetyltransferase-like domain"/>
    <property type="match status" value="1"/>
</dbReference>
<accession>A0A9W8YYP4</accession>
<dbReference type="PANTHER" id="PTHR28037">
    <property type="entry name" value="ALCOHOL O-ACETYLTRANSFERASE 1-RELATED"/>
    <property type="match status" value="1"/>
</dbReference>
<gene>
    <name evidence="1" type="ORF">N0V93_003500</name>
</gene>